<feature type="transmembrane region" description="Helical" evidence="1">
    <location>
        <begin position="55"/>
        <end position="75"/>
    </location>
</feature>
<accession>A0ABT3TBT8</accession>
<comment type="caution">
    <text evidence="2">The sequence shown here is derived from an EMBL/GenBank/DDBJ whole genome shotgun (WGS) entry which is preliminary data.</text>
</comment>
<evidence type="ECO:0000313" key="3">
    <source>
        <dbReference type="Proteomes" id="UP001143362"/>
    </source>
</evidence>
<reference evidence="2" key="1">
    <citation type="submission" date="2019-02" db="EMBL/GenBank/DDBJ databases">
        <authorList>
            <person name="Li S.-H."/>
        </authorList>
    </citation>
    <scope>NUCLEOTIDE SEQUENCE</scope>
    <source>
        <strain evidence="2">IMCC14734</strain>
    </source>
</reference>
<keyword evidence="3" id="KW-1185">Reference proteome</keyword>
<feature type="transmembrane region" description="Helical" evidence="1">
    <location>
        <begin position="183"/>
        <end position="204"/>
    </location>
</feature>
<feature type="transmembrane region" description="Helical" evidence="1">
    <location>
        <begin position="96"/>
        <end position="114"/>
    </location>
</feature>
<keyword evidence="1" id="KW-0472">Membrane</keyword>
<organism evidence="2 3">
    <name type="scientific">Candidatus Litorirhabdus singularis</name>
    <dbReference type="NCBI Taxonomy" id="2518993"/>
    <lineage>
        <taxon>Bacteria</taxon>
        <taxon>Pseudomonadati</taxon>
        <taxon>Pseudomonadota</taxon>
        <taxon>Gammaproteobacteria</taxon>
        <taxon>Cellvibrionales</taxon>
        <taxon>Halieaceae</taxon>
        <taxon>Candidatus Litorirhabdus</taxon>
    </lineage>
</organism>
<keyword evidence="1" id="KW-0812">Transmembrane</keyword>
<gene>
    <name evidence="2" type="ORF">EYC98_02495</name>
</gene>
<dbReference type="RefSeq" id="WP_279243727.1">
    <property type="nucleotide sequence ID" value="NZ_SHNN01000001.1"/>
</dbReference>
<evidence type="ECO:0008006" key="4">
    <source>
        <dbReference type="Google" id="ProtNLM"/>
    </source>
</evidence>
<protein>
    <recommendedName>
        <fullName evidence="4">Shikimate kinase</fullName>
    </recommendedName>
</protein>
<keyword evidence="1" id="KW-1133">Transmembrane helix</keyword>
<feature type="transmembrane region" description="Helical" evidence="1">
    <location>
        <begin position="224"/>
        <end position="243"/>
    </location>
</feature>
<feature type="transmembrane region" description="Helical" evidence="1">
    <location>
        <begin position="12"/>
        <end position="35"/>
    </location>
</feature>
<dbReference type="Proteomes" id="UP001143362">
    <property type="component" value="Unassembled WGS sequence"/>
</dbReference>
<name>A0ABT3TBT8_9GAMM</name>
<evidence type="ECO:0000313" key="2">
    <source>
        <dbReference type="EMBL" id="MCX2979728.1"/>
    </source>
</evidence>
<feature type="transmembrane region" description="Helical" evidence="1">
    <location>
        <begin position="249"/>
        <end position="267"/>
    </location>
</feature>
<evidence type="ECO:0000256" key="1">
    <source>
        <dbReference type="SAM" id="Phobius"/>
    </source>
</evidence>
<proteinExistence type="predicted"/>
<sequence>MNDRVQTNVVGGLHWFSALKYLIYLLLCINVFVFLMEELAAMEHTFGSGFSGGDLIQMFSATIDTAAWVVLLLLFELETSVIDDARLHGWLKRVLHWVRLICYVFIVYACYGYVLELQALYQVSELTVPACSVLSQDWSILLDLDEYVAMDASNCASLLQPVTRVDGLGSILSSADVLHAARWLAWTDVLNASAWILVVLVLEWDVRLQLKHELQGNLISVSKLVKAVLYTILLFAAVYWGFAGDFIDFWDAFLWLFAFIFIEINVFSWQAETNAAADAIGEPHAT</sequence>
<dbReference type="EMBL" id="SHNN01000001">
    <property type="protein sequence ID" value="MCX2979728.1"/>
    <property type="molecule type" value="Genomic_DNA"/>
</dbReference>